<feature type="non-terminal residue" evidence="2">
    <location>
        <position position="83"/>
    </location>
</feature>
<sequence length="83" mass="9714">MKQLAFLVLVGVMCQARHIHPGHILENDIIFEDLNTEDTPVDILHLKQTRFVPLNRESFFKTYEPCEDGFKRDALGICREVWD</sequence>
<dbReference type="Proteomes" id="UP000838878">
    <property type="component" value="Chromosome 3"/>
</dbReference>
<feature type="signal peptide" evidence="1">
    <location>
        <begin position="1"/>
        <end position="16"/>
    </location>
</feature>
<evidence type="ECO:0000313" key="3">
    <source>
        <dbReference type="Proteomes" id="UP000838878"/>
    </source>
</evidence>
<evidence type="ECO:0000256" key="1">
    <source>
        <dbReference type="SAM" id="SignalP"/>
    </source>
</evidence>
<dbReference type="AlphaFoldDB" id="A0A8J9UK67"/>
<keyword evidence="3" id="KW-1185">Reference proteome</keyword>
<feature type="chain" id="PRO_5035435485" evidence="1">
    <location>
        <begin position="17"/>
        <end position="83"/>
    </location>
</feature>
<keyword evidence="1" id="KW-0732">Signal</keyword>
<name>A0A8J9UK67_9NEOP</name>
<organism evidence="2 3">
    <name type="scientific">Brenthis ino</name>
    <name type="common">lesser marbled fritillary</name>
    <dbReference type="NCBI Taxonomy" id="405034"/>
    <lineage>
        <taxon>Eukaryota</taxon>
        <taxon>Metazoa</taxon>
        <taxon>Ecdysozoa</taxon>
        <taxon>Arthropoda</taxon>
        <taxon>Hexapoda</taxon>
        <taxon>Insecta</taxon>
        <taxon>Pterygota</taxon>
        <taxon>Neoptera</taxon>
        <taxon>Endopterygota</taxon>
        <taxon>Lepidoptera</taxon>
        <taxon>Glossata</taxon>
        <taxon>Ditrysia</taxon>
        <taxon>Papilionoidea</taxon>
        <taxon>Nymphalidae</taxon>
        <taxon>Heliconiinae</taxon>
        <taxon>Argynnini</taxon>
        <taxon>Brenthis</taxon>
    </lineage>
</organism>
<accession>A0A8J9UK67</accession>
<reference evidence="2" key="1">
    <citation type="submission" date="2021-12" db="EMBL/GenBank/DDBJ databases">
        <authorList>
            <person name="Martin H S."/>
        </authorList>
    </citation>
    <scope>NUCLEOTIDE SEQUENCE</scope>
</reference>
<dbReference type="OrthoDB" id="7297330at2759"/>
<dbReference type="EMBL" id="OV170223">
    <property type="protein sequence ID" value="CAH0721806.1"/>
    <property type="molecule type" value="Genomic_DNA"/>
</dbReference>
<proteinExistence type="predicted"/>
<gene>
    <name evidence="2" type="ORF">BINO364_LOCUS7854</name>
</gene>
<evidence type="ECO:0000313" key="2">
    <source>
        <dbReference type="EMBL" id="CAH0721806.1"/>
    </source>
</evidence>
<protein>
    <submittedName>
        <fullName evidence="2">Uncharacterized protein</fullName>
    </submittedName>
</protein>